<proteinExistence type="predicted"/>
<evidence type="ECO:0000313" key="1">
    <source>
        <dbReference type="EMBL" id="KZM70393.1"/>
    </source>
</evidence>
<keyword evidence="2" id="KW-1185">Reference proteome</keyword>
<dbReference type="Proteomes" id="UP000076512">
    <property type="component" value="Unassembled WGS sequence"/>
</dbReference>
<organism evidence="1 2">
    <name type="scientific">Nocardia terpenica</name>
    <dbReference type="NCBI Taxonomy" id="455432"/>
    <lineage>
        <taxon>Bacteria</taxon>
        <taxon>Bacillati</taxon>
        <taxon>Actinomycetota</taxon>
        <taxon>Actinomycetes</taxon>
        <taxon>Mycobacteriales</taxon>
        <taxon>Nocardiaceae</taxon>
        <taxon>Nocardia</taxon>
    </lineage>
</organism>
<gene>
    <name evidence="1" type="ORF">AWN90_03680</name>
</gene>
<dbReference type="EMBL" id="LWGR01000015">
    <property type="protein sequence ID" value="KZM70393.1"/>
    <property type="molecule type" value="Genomic_DNA"/>
</dbReference>
<reference evidence="1 2" key="1">
    <citation type="submission" date="2016-04" db="EMBL/GenBank/DDBJ databases">
        <authorList>
            <person name="Evans L.H."/>
            <person name="Alamgir A."/>
            <person name="Owens N."/>
            <person name="Weber N.D."/>
            <person name="Virtaneva K."/>
            <person name="Barbian K."/>
            <person name="Babar A."/>
            <person name="Rosenke K."/>
        </authorList>
    </citation>
    <scope>NUCLEOTIDE SEQUENCE [LARGE SCALE GENOMIC DNA]</scope>
    <source>
        <strain evidence="1 2">IFM 0406</strain>
    </source>
</reference>
<evidence type="ECO:0000313" key="2">
    <source>
        <dbReference type="Proteomes" id="UP000076512"/>
    </source>
</evidence>
<accession>A0A164JGV7</accession>
<dbReference type="RefSeq" id="WP_067577657.1">
    <property type="nucleotide sequence ID" value="NZ_JABMCZ010000003.1"/>
</dbReference>
<sequence length="106" mass="12145">MITPARTVLKLFLAQRHWQSYEAFRMEWNKAAATVKPALPAPAERTFRRWKSGGLVAPAAARRRVLEVMFPGYTADQLFSPLPARRGLRPRHWESRGQISLFEVVA</sequence>
<comment type="caution">
    <text evidence="1">The sequence shown here is derived from an EMBL/GenBank/DDBJ whole genome shotgun (WGS) entry which is preliminary data.</text>
</comment>
<protein>
    <submittedName>
        <fullName evidence="1">Uncharacterized protein</fullName>
    </submittedName>
</protein>
<dbReference type="STRING" id="455432.AWN90_03680"/>
<name>A0A164JGV7_9NOCA</name>
<dbReference type="OrthoDB" id="4319500at2"/>
<dbReference type="AlphaFoldDB" id="A0A164JGV7"/>